<gene>
    <name evidence="2" type="ORF">SporoS204_06840</name>
</gene>
<protein>
    <recommendedName>
        <fullName evidence="4">Membrane protein YczE</fullName>
    </recommendedName>
</protein>
<feature type="transmembrane region" description="Helical" evidence="1">
    <location>
        <begin position="78"/>
        <end position="100"/>
    </location>
</feature>
<evidence type="ECO:0000313" key="3">
    <source>
        <dbReference type="Proteomes" id="UP000192486"/>
    </source>
</evidence>
<proteinExistence type="predicted"/>
<reference evidence="2 3" key="1">
    <citation type="submission" date="2016-04" db="EMBL/GenBank/DDBJ databases">
        <title>Comparative Genomics and Epigenetics of Sporosarcina ureae.</title>
        <authorList>
            <person name="Oliver A.S."/>
            <person name="Cooper K.K."/>
        </authorList>
    </citation>
    <scope>NUCLEOTIDE SEQUENCE [LARGE SCALE GENOMIC DNA]</scope>
    <source>
        <strain evidence="2 3">S204</strain>
    </source>
</reference>
<keyword evidence="1" id="KW-0472">Membrane</keyword>
<evidence type="ECO:0008006" key="4">
    <source>
        <dbReference type="Google" id="ProtNLM"/>
    </source>
</evidence>
<dbReference type="RefSeq" id="WP_029054195.1">
    <property type="nucleotide sequence ID" value="NZ_CP015108.1"/>
</dbReference>
<keyword evidence="1" id="KW-0812">Transmembrane</keyword>
<accession>A0ABM6JUR3</accession>
<evidence type="ECO:0000313" key="2">
    <source>
        <dbReference type="EMBL" id="ARF13884.1"/>
    </source>
</evidence>
<keyword evidence="1" id="KW-1133">Transmembrane helix</keyword>
<organism evidence="2 3">
    <name type="scientific">Sporosarcina ureae</name>
    <dbReference type="NCBI Taxonomy" id="1571"/>
    <lineage>
        <taxon>Bacteria</taxon>
        <taxon>Bacillati</taxon>
        <taxon>Bacillota</taxon>
        <taxon>Bacilli</taxon>
        <taxon>Bacillales</taxon>
        <taxon>Caryophanaceae</taxon>
        <taxon>Sporosarcina</taxon>
    </lineage>
</organism>
<evidence type="ECO:0000256" key="1">
    <source>
        <dbReference type="SAM" id="Phobius"/>
    </source>
</evidence>
<feature type="transmembrane region" description="Helical" evidence="1">
    <location>
        <begin position="38"/>
        <end position="66"/>
    </location>
</feature>
<dbReference type="Proteomes" id="UP000192486">
    <property type="component" value="Chromosome"/>
</dbReference>
<feature type="transmembrane region" description="Helical" evidence="1">
    <location>
        <begin position="163"/>
        <end position="194"/>
    </location>
</feature>
<name>A0ABM6JUR3_SPOUR</name>
<dbReference type="InterPro" id="IPR038750">
    <property type="entry name" value="YczE/YyaS-like"/>
</dbReference>
<dbReference type="Pfam" id="PF19700">
    <property type="entry name" value="DUF6198"/>
    <property type="match status" value="1"/>
</dbReference>
<keyword evidence="3" id="KW-1185">Reference proteome</keyword>
<dbReference type="EMBL" id="CP015108">
    <property type="protein sequence ID" value="ARF13884.1"/>
    <property type="molecule type" value="Genomic_DNA"/>
</dbReference>
<feature type="transmembrane region" description="Helical" evidence="1">
    <location>
        <begin position="112"/>
        <end position="130"/>
    </location>
</feature>
<sequence length="233" mass="25466">MNTISKRLTLYVIGLFLLSLGVSFSIQANLGVSPVSSLAYAISLTSGLTIGITTILANILFVFAQILLNKKRVGLREFVVQLVIVFLFGVFMDLTLAIVQLLPAPETLVGKYLFLLISFYIISAGLLAYFSAELPLMPYDALTYVVSDQFKMKFGKAKITSDLVNVSLAGIVCLVFIQSLGAIGIGTILAAYFIGKILGKIMPRFQPLLQSWVYKGKDVVTVKEKEVVDPIQQ</sequence>
<dbReference type="PANTHER" id="PTHR40078">
    <property type="entry name" value="INTEGRAL MEMBRANE PROTEIN-RELATED"/>
    <property type="match status" value="1"/>
</dbReference>
<dbReference type="PANTHER" id="PTHR40078:SF1">
    <property type="entry name" value="INTEGRAL MEMBRANE PROTEIN"/>
    <property type="match status" value="1"/>
</dbReference>